<proteinExistence type="inferred from homology"/>
<evidence type="ECO:0000313" key="16">
    <source>
        <dbReference type="RefSeq" id="XP_046591502.1"/>
    </source>
</evidence>
<dbReference type="Pfam" id="PF22725">
    <property type="entry name" value="GFO_IDH_MocA_C3"/>
    <property type="match status" value="1"/>
</dbReference>
<evidence type="ECO:0000256" key="9">
    <source>
        <dbReference type="ARBA" id="ARBA00047423"/>
    </source>
</evidence>
<dbReference type="Gene3D" id="3.30.360.10">
    <property type="entry name" value="Dihydrodipicolinate Reductase, domain 2"/>
    <property type="match status" value="1"/>
</dbReference>
<dbReference type="RefSeq" id="XP_015521745.2">
    <property type="nucleotide sequence ID" value="XM_015666259.2"/>
</dbReference>
<evidence type="ECO:0000313" key="13">
    <source>
        <dbReference type="Proteomes" id="UP000829291"/>
    </source>
</evidence>
<dbReference type="OrthoDB" id="2129491at2759"/>
<feature type="domain" description="Gfo/Idh/MocA-like oxidoreductase N-terminal" evidence="11">
    <location>
        <begin position="3"/>
        <end position="121"/>
    </location>
</feature>
<reference evidence="14 15" key="1">
    <citation type="submission" date="2025-05" db="UniProtKB">
        <authorList>
            <consortium name="RefSeq"/>
        </authorList>
    </citation>
    <scope>IDENTIFICATION</scope>
    <source>
        <tissue evidence="14 15">Thorax and Abdomen</tissue>
    </source>
</reference>
<dbReference type="SUPFAM" id="SSF55347">
    <property type="entry name" value="Glyceraldehyde-3-phosphate dehydrogenase-like, C-terminal domain"/>
    <property type="match status" value="1"/>
</dbReference>
<name>A0A6J0C5M7_NEOLC</name>
<dbReference type="RefSeq" id="XP_046591502.1">
    <property type="nucleotide sequence ID" value="XM_046735546.1"/>
</dbReference>
<evidence type="ECO:0000256" key="1">
    <source>
        <dbReference type="ARBA" id="ARBA00010928"/>
    </source>
</evidence>
<dbReference type="RefSeq" id="XP_015521746.2">
    <property type="nucleotide sequence ID" value="XM_015666260.2"/>
</dbReference>
<evidence type="ECO:0000256" key="5">
    <source>
        <dbReference type="ARBA" id="ARBA00040603"/>
    </source>
</evidence>
<dbReference type="GeneID" id="107225712"/>
<dbReference type="GO" id="GO:0000166">
    <property type="term" value="F:nucleotide binding"/>
    <property type="evidence" value="ECO:0007669"/>
    <property type="project" value="InterPro"/>
</dbReference>
<dbReference type="PANTHER" id="PTHR22604">
    <property type="entry name" value="OXIDOREDUCTASES"/>
    <property type="match status" value="1"/>
</dbReference>
<evidence type="ECO:0000256" key="3">
    <source>
        <dbReference type="ARBA" id="ARBA00038853"/>
    </source>
</evidence>
<evidence type="ECO:0000256" key="7">
    <source>
        <dbReference type="ARBA" id="ARBA00042988"/>
    </source>
</evidence>
<dbReference type="EC" id="1.3.1.20" evidence="3"/>
<sequence length="332" mass="36408">MAVRWGIAGAAKISHDFVTALASLPEGEHTVVGIAARDLSRAKTFANLHKIGNAYGNYKDLANDSNVEIVYIGVLNPQHLEVATLMLNNGKHVLCEKPLTLNLKQTTELINLAKAKGLFLMEAVWSRCFPTYEWIKKEIESGNLGEVKQVIGSFGISAPKVDRLIKKDLGGGGILDLGVYVLQLASFVYNGEKPISIKAGGHLNEDGVDISMSATLLYKEGRTATVMTHCHVKLPNEALIIGTKGTLRVPLFWCPTDIVLPSGETKSITLPEPKHPLNFINSVGLRYEAMEVRRCLRAGLKESPLISHKESLLLAELEDEIRRQIGVFYAED</sequence>
<dbReference type="RefSeq" id="XP_046591510.1">
    <property type="nucleotide sequence ID" value="XM_046735554.1"/>
</dbReference>
<dbReference type="Pfam" id="PF01408">
    <property type="entry name" value="GFO_IDH_MocA"/>
    <property type="match status" value="1"/>
</dbReference>
<dbReference type="InterPro" id="IPR000683">
    <property type="entry name" value="Gfo/Idh/MocA-like_OxRdtase_N"/>
</dbReference>
<feature type="domain" description="GFO/IDH/MocA-like oxidoreductase" evidence="12">
    <location>
        <begin position="134"/>
        <end position="248"/>
    </location>
</feature>
<keyword evidence="2" id="KW-0560">Oxidoreductase</keyword>
<evidence type="ECO:0000256" key="6">
    <source>
        <dbReference type="ARBA" id="ARBA00042926"/>
    </source>
</evidence>
<evidence type="ECO:0000259" key="11">
    <source>
        <dbReference type="Pfam" id="PF01408"/>
    </source>
</evidence>
<dbReference type="InterPro" id="IPR050984">
    <property type="entry name" value="Gfo/Idh/MocA_domain"/>
</dbReference>
<gene>
    <name evidence="14 15 16 17" type="primary">LOC107225712</name>
</gene>
<dbReference type="InterPro" id="IPR055170">
    <property type="entry name" value="GFO_IDH_MocA-like_dom"/>
</dbReference>
<evidence type="ECO:0000256" key="10">
    <source>
        <dbReference type="ARBA" id="ARBA00049233"/>
    </source>
</evidence>
<keyword evidence="13" id="KW-1185">Reference proteome</keyword>
<dbReference type="EC" id="1.1.1.179" evidence="4"/>
<dbReference type="PANTHER" id="PTHR22604:SF105">
    <property type="entry name" value="TRANS-1,2-DIHYDROBENZENE-1,2-DIOL DEHYDROGENASE"/>
    <property type="match status" value="1"/>
</dbReference>
<evidence type="ECO:0000313" key="14">
    <source>
        <dbReference type="RefSeq" id="XP_015521745.2"/>
    </source>
</evidence>
<evidence type="ECO:0000256" key="2">
    <source>
        <dbReference type="ARBA" id="ARBA00023002"/>
    </source>
</evidence>
<organism evidence="13 14">
    <name type="scientific">Neodiprion lecontei</name>
    <name type="common">Redheaded pine sawfly</name>
    <dbReference type="NCBI Taxonomy" id="441921"/>
    <lineage>
        <taxon>Eukaryota</taxon>
        <taxon>Metazoa</taxon>
        <taxon>Ecdysozoa</taxon>
        <taxon>Arthropoda</taxon>
        <taxon>Hexapoda</taxon>
        <taxon>Insecta</taxon>
        <taxon>Pterygota</taxon>
        <taxon>Neoptera</taxon>
        <taxon>Endopterygota</taxon>
        <taxon>Hymenoptera</taxon>
        <taxon>Tenthredinoidea</taxon>
        <taxon>Diprionidae</taxon>
        <taxon>Diprioninae</taxon>
        <taxon>Neodiprion</taxon>
    </lineage>
</organism>
<protein>
    <recommendedName>
        <fullName evidence="5">Trans-1,2-dihydrobenzene-1,2-diol dehydrogenase</fullName>
        <ecNumber evidence="4">1.1.1.179</ecNumber>
        <ecNumber evidence="3">1.3.1.20</ecNumber>
    </recommendedName>
    <alternativeName>
        <fullName evidence="8">D-xylose 1-dehydrogenase</fullName>
    </alternativeName>
    <alternativeName>
        <fullName evidence="7">D-xylose-NADP dehydrogenase</fullName>
    </alternativeName>
    <alternativeName>
        <fullName evidence="6">Dimeric dihydrodiol dehydrogenase</fullName>
    </alternativeName>
</protein>
<dbReference type="GO" id="GO:0047837">
    <property type="term" value="F:D-xylose 1-dehydrogenase (NADP+) activity"/>
    <property type="evidence" value="ECO:0007669"/>
    <property type="project" value="UniProtKB-EC"/>
</dbReference>
<dbReference type="AlphaFoldDB" id="A0A6J0C5M7"/>
<comment type="catalytic activity">
    <reaction evidence="10">
        <text>D-xylose + NADP(+) = D-xylono-1,5-lactone + NADPH + H(+)</text>
        <dbReference type="Rhea" id="RHEA:22000"/>
        <dbReference type="ChEBI" id="CHEBI:15378"/>
        <dbReference type="ChEBI" id="CHEBI:15867"/>
        <dbReference type="ChEBI" id="CHEBI:53455"/>
        <dbReference type="ChEBI" id="CHEBI:57783"/>
        <dbReference type="ChEBI" id="CHEBI:58349"/>
        <dbReference type="EC" id="1.1.1.179"/>
    </reaction>
</comment>
<evidence type="ECO:0000313" key="15">
    <source>
        <dbReference type="RefSeq" id="XP_015521746.2"/>
    </source>
</evidence>
<evidence type="ECO:0000256" key="8">
    <source>
        <dbReference type="ARBA" id="ARBA00043025"/>
    </source>
</evidence>
<evidence type="ECO:0000256" key="4">
    <source>
        <dbReference type="ARBA" id="ARBA00038984"/>
    </source>
</evidence>
<comment type="catalytic activity">
    <reaction evidence="9">
        <text>(1R,2R)-1,2-dihydrobenzene-1,2-diol + NADP(+) = catechol + NADPH + H(+)</text>
        <dbReference type="Rhea" id="RHEA:16729"/>
        <dbReference type="ChEBI" id="CHEBI:10702"/>
        <dbReference type="ChEBI" id="CHEBI:15378"/>
        <dbReference type="ChEBI" id="CHEBI:18135"/>
        <dbReference type="ChEBI" id="CHEBI:57783"/>
        <dbReference type="ChEBI" id="CHEBI:58349"/>
        <dbReference type="EC" id="1.3.1.20"/>
    </reaction>
</comment>
<dbReference type="Gene3D" id="3.40.50.720">
    <property type="entry name" value="NAD(P)-binding Rossmann-like Domain"/>
    <property type="match status" value="1"/>
</dbReference>
<dbReference type="InterPro" id="IPR036291">
    <property type="entry name" value="NAD(P)-bd_dom_sf"/>
</dbReference>
<dbReference type="Proteomes" id="UP000829291">
    <property type="component" value="Chromosome 1"/>
</dbReference>
<comment type="similarity">
    <text evidence="1">Belongs to the Gfo/Idh/MocA family.</text>
</comment>
<evidence type="ECO:0000259" key="12">
    <source>
        <dbReference type="Pfam" id="PF22725"/>
    </source>
</evidence>
<evidence type="ECO:0000313" key="17">
    <source>
        <dbReference type="RefSeq" id="XP_046591510.1"/>
    </source>
</evidence>
<dbReference type="GO" id="GO:0047115">
    <property type="term" value="F:trans-1,2-dihydrobenzene-1,2-diol dehydrogenase activity"/>
    <property type="evidence" value="ECO:0007669"/>
    <property type="project" value="UniProtKB-EC"/>
</dbReference>
<accession>A0A6J0C5M7</accession>
<dbReference type="KEGG" id="nlo:107225712"/>
<dbReference type="SUPFAM" id="SSF51735">
    <property type="entry name" value="NAD(P)-binding Rossmann-fold domains"/>
    <property type="match status" value="1"/>
</dbReference>